<accession>A0A8J3LV86</accession>
<dbReference type="AlphaFoldDB" id="A0A8J3LV86"/>
<evidence type="ECO:0000313" key="1">
    <source>
        <dbReference type="EMBL" id="GIG74469.1"/>
    </source>
</evidence>
<keyword evidence="2" id="KW-1185">Reference proteome</keyword>
<proteinExistence type="predicted"/>
<reference evidence="1" key="1">
    <citation type="submission" date="2021-01" db="EMBL/GenBank/DDBJ databases">
        <title>Whole genome shotgun sequence of Planosporangium flavigriseum NBRC 105377.</title>
        <authorList>
            <person name="Komaki H."/>
            <person name="Tamura T."/>
        </authorList>
    </citation>
    <scope>NUCLEOTIDE SEQUENCE</scope>
    <source>
        <strain evidence="1">NBRC 105377</strain>
    </source>
</reference>
<name>A0A8J3LV86_9ACTN</name>
<organism evidence="1 2">
    <name type="scientific">Planosporangium flavigriseum</name>
    <dbReference type="NCBI Taxonomy" id="373681"/>
    <lineage>
        <taxon>Bacteria</taxon>
        <taxon>Bacillati</taxon>
        <taxon>Actinomycetota</taxon>
        <taxon>Actinomycetes</taxon>
        <taxon>Micromonosporales</taxon>
        <taxon>Micromonosporaceae</taxon>
        <taxon>Planosporangium</taxon>
    </lineage>
</organism>
<evidence type="ECO:0000313" key="2">
    <source>
        <dbReference type="Proteomes" id="UP000653674"/>
    </source>
</evidence>
<protein>
    <submittedName>
        <fullName evidence="1">Uncharacterized protein</fullName>
    </submittedName>
</protein>
<gene>
    <name evidence="1" type="ORF">Pfl04_28730</name>
</gene>
<dbReference type="EMBL" id="BONU01000018">
    <property type="protein sequence ID" value="GIG74469.1"/>
    <property type="molecule type" value="Genomic_DNA"/>
</dbReference>
<comment type="caution">
    <text evidence="1">The sequence shown here is derived from an EMBL/GenBank/DDBJ whole genome shotgun (WGS) entry which is preliminary data.</text>
</comment>
<dbReference type="Proteomes" id="UP000653674">
    <property type="component" value="Unassembled WGS sequence"/>
</dbReference>
<sequence>MNIDQYNQCASRKGGPVATGISSGLLDERRVQSLFKQTILGPHAGPFAVTIGFTVAGQCVAAPDAFSGQRFDPDGGSAFASAPKASVNASWLVDEPALVATEWSAAAQMMGNAHPGHLPC</sequence>